<organism evidence="8 9">
    <name type="scientific">Marnyiella aurantia</name>
    <dbReference type="NCBI Taxonomy" id="2758037"/>
    <lineage>
        <taxon>Bacteria</taxon>
        <taxon>Pseudomonadati</taxon>
        <taxon>Bacteroidota</taxon>
        <taxon>Flavobacteriia</taxon>
        <taxon>Flavobacteriales</taxon>
        <taxon>Weeksellaceae</taxon>
        <taxon>Marnyiella</taxon>
    </lineage>
</organism>
<evidence type="ECO:0000259" key="6">
    <source>
        <dbReference type="Pfam" id="PF18962"/>
    </source>
</evidence>
<dbReference type="InterPro" id="IPR013783">
    <property type="entry name" value="Ig-like_fold"/>
</dbReference>
<dbReference type="Proteomes" id="UP000515349">
    <property type="component" value="Chromosome"/>
</dbReference>
<gene>
    <name evidence="8" type="ORF">H1R16_11830</name>
    <name evidence="7" type="ORF">H2507_03630</name>
</gene>
<keyword evidence="1 3" id="KW-0732">Signal</keyword>
<dbReference type="GO" id="GO:0016798">
    <property type="term" value="F:hydrolase activity, acting on glycosyl bonds"/>
    <property type="evidence" value="ECO:0007669"/>
    <property type="project" value="InterPro"/>
</dbReference>
<evidence type="ECO:0000256" key="2">
    <source>
        <dbReference type="ARBA" id="ARBA00022801"/>
    </source>
</evidence>
<dbReference type="InterPro" id="IPR003305">
    <property type="entry name" value="CenC_carb-bd"/>
</dbReference>
<feature type="chain" id="PRO_5044656416" evidence="3">
    <location>
        <begin position="19"/>
        <end position="520"/>
    </location>
</feature>
<dbReference type="RefSeq" id="WP_181886341.1">
    <property type="nucleotide sequence ID" value="NZ_CP059472.1"/>
</dbReference>
<keyword evidence="10" id="KW-1185">Reference proteome</keyword>
<evidence type="ECO:0000313" key="8">
    <source>
        <dbReference type="EMBL" id="QMS98372.1"/>
    </source>
</evidence>
<evidence type="ECO:0000259" key="5">
    <source>
        <dbReference type="Pfam" id="PF07675"/>
    </source>
</evidence>
<feature type="domain" description="Cleaved adhesin" evidence="5">
    <location>
        <begin position="62"/>
        <end position="176"/>
    </location>
</feature>
<dbReference type="SUPFAM" id="SSF49265">
    <property type="entry name" value="Fibronectin type III"/>
    <property type="match status" value="1"/>
</dbReference>
<dbReference type="EMBL" id="CP059472">
    <property type="protein sequence ID" value="QMS98372.1"/>
    <property type="molecule type" value="Genomic_DNA"/>
</dbReference>
<dbReference type="NCBIfam" id="TIGR04183">
    <property type="entry name" value="Por_Secre_tail"/>
    <property type="match status" value="1"/>
</dbReference>
<feature type="signal peptide" evidence="3">
    <location>
        <begin position="1"/>
        <end position="18"/>
    </location>
</feature>
<reference evidence="7" key="3">
    <citation type="submission" date="2020-07" db="EMBL/GenBank/DDBJ databases">
        <authorList>
            <person name="Yang C."/>
        </authorList>
    </citation>
    <scope>NUCLEOTIDE SEQUENCE</scope>
    <source>
        <strain evidence="7">Cx-624</strain>
    </source>
</reference>
<dbReference type="Gene3D" id="2.60.40.10">
    <property type="entry name" value="Immunoglobulins"/>
    <property type="match status" value="1"/>
</dbReference>
<dbReference type="Pfam" id="PF07675">
    <property type="entry name" value="Cleaved_Adhesin"/>
    <property type="match status" value="1"/>
</dbReference>
<dbReference type="Pfam" id="PF18962">
    <property type="entry name" value="Por_Secre_tail"/>
    <property type="match status" value="1"/>
</dbReference>
<evidence type="ECO:0000313" key="10">
    <source>
        <dbReference type="Proteomes" id="UP000539710"/>
    </source>
</evidence>
<name>A0A7D7RK61_9FLAO</name>
<evidence type="ECO:0000259" key="4">
    <source>
        <dbReference type="Pfam" id="PF02018"/>
    </source>
</evidence>
<evidence type="ECO:0000256" key="3">
    <source>
        <dbReference type="SAM" id="SignalP"/>
    </source>
</evidence>
<feature type="domain" description="CBM-cenC" evidence="4">
    <location>
        <begin position="294"/>
        <end position="411"/>
    </location>
</feature>
<evidence type="ECO:0000313" key="7">
    <source>
        <dbReference type="EMBL" id="MBA5246253.1"/>
    </source>
</evidence>
<dbReference type="InterPro" id="IPR011628">
    <property type="entry name" value="Cleaved_adhesin"/>
</dbReference>
<dbReference type="InterPro" id="IPR036116">
    <property type="entry name" value="FN3_sf"/>
</dbReference>
<feature type="domain" description="Secretion system C-terminal sorting" evidence="6">
    <location>
        <begin position="453"/>
        <end position="518"/>
    </location>
</feature>
<dbReference type="KEGG" id="cbau:H1R16_11830"/>
<accession>A0A7D7RK61</accession>
<dbReference type="InterPro" id="IPR026444">
    <property type="entry name" value="Secre_tail"/>
</dbReference>
<reference evidence="10" key="2">
    <citation type="submission" date="2020-07" db="EMBL/GenBank/DDBJ databases">
        <title>Flavobacterium sp. xlx-214.</title>
        <authorList>
            <person name="Yang C."/>
        </authorList>
    </citation>
    <scope>NUCLEOTIDE SEQUENCE [LARGE SCALE GENOMIC DNA]</scope>
    <source>
        <strain evidence="10">CX-624</strain>
    </source>
</reference>
<dbReference type="Pfam" id="PF02018">
    <property type="entry name" value="CBM_4_9"/>
    <property type="match status" value="1"/>
</dbReference>
<proteinExistence type="predicted"/>
<evidence type="ECO:0000313" key="9">
    <source>
        <dbReference type="Proteomes" id="UP000515349"/>
    </source>
</evidence>
<dbReference type="Gene3D" id="2.60.120.200">
    <property type="match status" value="2"/>
</dbReference>
<reference evidence="8 9" key="1">
    <citation type="submission" date="2020-07" db="EMBL/GenBank/DDBJ databases">
        <title>Chryseobacterium sp.cx-624.</title>
        <authorList>
            <person name="Yang C."/>
        </authorList>
    </citation>
    <scope>NUCLEOTIDE SEQUENCE [LARGE SCALE GENOMIC DNA]</scope>
    <source>
        <strain evidence="8">Cx-624</strain>
        <strain evidence="9">cx-624</strain>
    </source>
</reference>
<dbReference type="NCBIfam" id="NF038128">
    <property type="entry name" value="choice_anch_J"/>
    <property type="match status" value="2"/>
</dbReference>
<keyword evidence="2" id="KW-0378">Hydrolase</keyword>
<dbReference type="Proteomes" id="UP000539710">
    <property type="component" value="Unassembled WGS sequence"/>
</dbReference>
<evidence type="ECO:0000256" key="1">
    <source>
        <dbReference type="ARBA" id="ARBA00022729"/>
    </source>
</evidence>
<sequence>MKKTLLSLFVLASLVSTAQVHSSNFEPTLGPLSNWTLYNVDAKTPATQVAYVNNAWIQRIEEFDNNVALSTSYYTPAGASNDWMVSPAITLPTGTNNLYWHARSYDPLYKESYKVYVSTTGNAVSNFTTPLLTVNAEEATWQNKSLDLSAYSGQTVYIAFQNFSNDAFLGAIDNVHVINGVSPNVGRAVTTSGITRNQGTINWTAATGATGYDYSFGAVGHIPTVTGTTAAATLTQTFSGLNANLRYQYFVRSKNGATNGGWVGPYSLFTAHGPSNASPYSYGFDNPAAGFFHNDGWSGNWSTNATVGNPQGGAQMAFSNSSTVAATPTNNYLYTRPLHLVAGESYTMTFYLRNFSAAPIVAPQSIALKVGAENTPAAQTTTVWSSTTFAATAWTQFTTTYVPTATGTHYFSFHHTTPGATAGVSLGLDTFNLNTTAVLGTAEIKNVDQQLLIYPNPTSDILNIKTDSKINAVSVVDMTGRKINVKLEGDKVNVSALPVGTYLINVETKDGISTEKFIKK</sequence>
<dbReference type="EMBL" id="JACEUX010000001">
    <property type="protein sequence ID" value="MBA5246253.1"/>
    <property type="molecule type" value="Genomic_DNA"/>
</dbReference>
<protein>
    <submittedName>
        <fullName evidence="8">Choice-of-anchor J domain-containing protein</fullName>
    </submittedName>
</protein>
<dbReference type="AlphaFoldDB" id="A0A7D7RK61"/>